<dbReference type="InterPro" id="IPR008880">
    <property type="entry name" value="Trigger_fac_C"/>
</dbReference>
<dbReference type="PANTHER" id="PTHR30560">
    <property type="entry name" value="TRIGGER FACTOR CHAPERONE AND PEPTIDYL-PROLYL CIS/TRANS ISOMERASE"/>
    <property type="match status" value="1"/>
</dbReference>
<keyword evidence="9 11" id="KW-0131">Cell cycle</keyword>
<dbReference type="HAMAP" id="MF_00303">
    <property type="entry name" value="Trigger_factor_Tig"/>
    <property type="match status" value="1"/>
</dbReference>
<dbReference type="Gene3D" id="3.30.70.1050">
    <property type="entry name" value="Trigger factor ribosome-binding domain"/>
    <property type="match status" value="1"/>
</dbReference>
<dbReference type="NCBIfam" id="TIGR00115">
    <property type="entry name" value="tig"/>
    <property type="match status" value="1"/>
</dbReference>
<keyword evidence="6 11" id="KW-0697">Rotamase</keyword>
<organism evidence="15 16">
    <name type="scientific">Ventosimonas gracilis</name>
    <dbReference type="NCBI Taxonomy" id="1680762"/>
    <lineage>
        <taxon>Bacteria</taxon>
        <taxon>Pseudomonadati</taxon>
        <taxon>Pseudomonadota</taxon>
        <taxon>Gammaproteobacteria</taxon>
        <taxon>Pseudomonadales</taxon>
        <taxon>Ventosimonadaceae</taxon>
        <taxon>Ventosimonas</taxon>
    </lineage>
</organism>
<evidence type="ECO:0000256" key="13">
    <source>
        <dbReference type="RuleBase" id="RU003914"/>
    </source>
</evidence>
<dbReference type="PROSITE" id="PS50059">
    <property type="entry name" value="FKBP_PPIASE"/>
    <property type="match status" value="1"/>
</dbReference>
<dbReference type="Proteomes" id="UP000072660">
    <property type="component" value="Unassembled WGS sequence"/>
</dbReference>
<feature type="domain" description="PPIase FKBP-type" evidence="14">
    <location>
        <begin position="161"/>
        <end position="221"/>
    </location>
</feature>
<dbReference type="Gene3D" id="3.10.50.40">
    <property type="match status" value="1"/>
</dbReference>
<dbReference type="GO" id="GO:0051083">
    <property type="term" value="P:'de novo' cotranslational protein folding"/>
    <property type="evidence" value="ECO:0007669"/>
    <property type="project" value="TreeGrafter"/>
</dbReference>
<dbReference type="Gene3D" id="1.10.3120.10">
    <property type="entry name" value="Trigger factor, C-terminal domain"/>
    <property type="match status" value="1"/>
</dbReference>
<keyword evidence="16" id="KW-1185">Reference proteome</keyword>
<evidence type="ECO:0000256" key="10">
    <source>
        <dbReference type="ARBA" id="ARBA00029986"/>
    </source>
</evidence>
<dbReference type="EMBL" id="LSZO01000112">
    <property type="protein sequence ID" value="KXU38592.1"/>
    <property type="molecule type" value="Genomic_DNA"/>
</dbReference>
<evidence type="ECO:0000256" key="7">
    <source>
        <dbReference type="ARBA" id="ARBA00023186"/>
    </source>
</evidence>
<dbReference type="GO" id="GO:0015031">
    <property type="term" value="P:protein transport"/>
    <property type="evidence" value="ECO:0007669"/>
    <property type="project" value="UniProtKB-UniRule"/>
</dbReference>
<evidence type="ECO:0000256" key="6">
    <source>
        <dbReference type="ARBA" id="ARBA00023110"/>
    </source>
</evidence>
<evidence type="ECO:0000313" key="15">
    <source>
        <dbReference type="EMBL" id="KXU38592.1"/>
    </source>
</evidence>
<dbReference type="GO" id="GO:0051301">
    <property type="term" value="P:cell division"/>
    <property type="evidence" value="ECO:0007669"/>
    <property type="project" value="UniProtKB-KW"/>
</dbReference>
<protein>
    <recommendedName>
        <fullName evidence="4 11">Trigger factor</fullName>
        <shortName evidence="11">TF</shortName>
        <ecNumber evidence="3 11">5.2.1.8</ecNumber>
    </recommendedName>
    <alternativeName>
        <fullName evidence="10 11">PPIase</fullName>
    </alternativeName>
</protein>
<dbReference type="GO" id="GO:0005737">
    <property type="term" value="C:cytoplasm"/>
    <property type="evidence" value="ECO:0007669"/>
    <property type="project" value="UniProtKB-SubCell"/>
</dbReference>
<comment type="subcellular location">
    <subcellularLocation>
        <location evidence="11">Cytoplasm</location>
    </subcellularLocation>
    <text evidence="11">About half TF is bound to the ribosome near the polypeptide exit tunnel while the other half is free in the cytoplasm.</text>
</comment>
<sequence length="443" mass="49137">MQVSVETTSTLERRMSVSVPAARIESEVAKRLQQTARHARVNGFRPGKVPMGIIRQRYGSAARQEVLGDLIGSSLQEALIEQKMQPVASPAIALEGAEEGKDLQFVATFEVFPELQVKGFEAIEVERLQAEVSEADVDQMLEVLRKQATHFHDTERAAQDGDQLVIDFVGTIEGEAFDGGSGNDVRLVLGSGQMIAGFEAGLIGSGVNDEKTLDLRFPEDYHAKELAGKAVSFKVTVKQVGAPHVPELDEQFFARFGVKEGGIDAFRDEVRKNMQRELRSSIKAKLKAQVFDGLLTNNPLEVPKALVAEEAKRLTLQAFQEATGNYELKADNLPQGMFQDEANRRVALGLILRQAVQQLELKPDEERLKALVEEMAAAYQQPEQVVRWYYQNEAQLNELRSAVLEEQLVDAVLEKAKVSERTVPYEEAIKRPQPKAEEAPSAE</sequence>
<evidence type="ECO:0000256" key="9">
    <source>
        <dbReference type="ARBA" id="ARBA00023306"/>
    </source>
</evidence>
<dbReference type="InterPro" id="IPR008881">
    <property type="entry name" value="Trigger_fac_ribosome-bd_bac"/>
</dbReference>
<dbReference type="RefSeq" id="WP_068388914.1">
    <property type="nucleotide sequence ID" value="NZ_LSZO01000112.1"/>
</dbReference>
<dbReference type="InterPro" id="IPR036611">
    <property type="entry name" value="Trigger_fac_ribosome-bd_sf"/>
</dbReference>
<comment type="caution">
    <text evidence="15">The sequence shown here is derived from an EMBL/GenBank/DDBJ whole genome shotgun (WGS) entry which is preliminary data.</text>
</comment>
<name>A0A139SVW2_9GAMM</name>
<dbReference type="InterPro" id="IPR037041">
    <property type="entry name" value="Trigger_fac_C_sf"/>
</dbReference>
<proteinExistence type="inferred from homology"/>
<evidence type="ECO:0000256" key="3">
    <source>
        <dbReference type="ARBA" id="ARBA00013194"/>
    </source>
</evidence>
<dbReference type="FunFam" id="3.10.50.40:FF:000001">
    <property type="entry name" value="Trigger factor"/>
    <property type="match status" value="1"/>
</dbReference>
<evidence type="ECO:0000256" key="2">
    <source>
        <dbReference type="ARBA" id="ARBA00005464"/>
    </source>
</evidence>
<evidence type="ECO:0000256" key="11">
    <source>
        <dbReference type="HAMAP-Rule" id="MF_00303"/>
    </source>
</evidence>
<dbReference type="InterPro" id="IPR001179">
    <property type="entry name" value="PPIase_FKBP_dom"/>
</dbReference>
<evidence type="ECO:0000256" key="12">
    <source>
        <dbReference type="PROSITE-ProRule" id="PRU00277"/>
    </source>
</evidence>
<evidence type="ECO:0000259" key="14">
    <source>
        <dbReference type="PROSITE" id="PS50059"/>
    </source>
</evidence>
<dbReference type="GO" id="GO:0043335">
    <property type="term" value="P:protein unfolding"/>
    <property type="evidence" value="ECO:0007669"/>
    <property type="project" value="TreeGrafter"/>
</dbReference>
<keyword evidence="8 11" id="KW-0413">Isomerase</keyword>
<dbReference type="GO" id="GO:0003755">
    <property type="term" value="F:peptidyl-prolyl cis-trans isomerase activity"/>
    <property type="evidence" value="ECO:0007669"/>
    <property type="project" value="UniProtKB-UniRule"/>
</dbReference>
<keyword evidence="5 11" id="KW-0132">Cell division</keyword>
<dbReference type="Pfam" id="PF05698">
    <property type="entry name" value="Trigger_C"/>
    <property type="match status" value="1"/>
</dbReference>
<evidence type="ECO:0000256" key="1">
    <source>
        <dbReference type="ARBA" id="ARBA00000971"/>
    </source>
</evidence>
<dbReference type="SUPFAM" id="SSF102735">
    <property type="entry name" value="Trigger factor ribosome-binding domain"/>
    <property type="match status" value="1"/>
</dbReference>
<keyword evidence="7 11" id="KW-0143">Chaperone</keyword>
<comment type="catalytic activity">
    <reaction evidence="1 11 12">
        <text>[protein]-peptidylproline (omega=180) = [protein]-peptidylproline (omega=0)</text>
        <dbReference type="Rhea" id="RHEA:16237"/>
        <dbReference type="Rhea" id="RHEA-COMP:10747"/>
        <dbReference type="Rhea" id="RHEA-COMP:10748"/>
        <dbReference type="ChEBI" id="CHEBI:83833"/>
        <dbReference type="ChEBI" id="CHEBI:83834"/>
        <dbReference type="EC" id="5.2.1.8"/>
    </reaction>
</comment>
<dbReference type="SUPFAM" id="SSF109998">
    <property type="entry name" value="Triger factor/SurA peptide-binding domain-like"/>
    <property type="match status" value="1"/>
</dbReference>
<dbReference type="OrthoDB" id="9767721at2"/>
<evidence type="ECO:0000256" key="8">
    <source>
        <dbReference type="ARBA" id="ARBA00023235"/>
    </source>
</evidence>
<reference evidence="15 16" key="1">
    <citation type="submission" date="2016-02" db="EMBL/GenBank/DDBJ databases">
        <authorList>
            <person name="Wen L."/>
            <person name="He K."/>
            <person name="Yang H."/>
        </authorList>
    </citation>
    <scope>NUCLEOTIDE SEQUENCE [LARGE SCALE GENOMIC DNA]</scope>
    <source>
        <strain evidence="15 16">CV58</strain>
    </source>
</reference>
<evidence type="ECO:0000256" key="4">
    <source>
        <dbReference type="ARBA" id="ARBA00016902"/>
    </source>
</evidence>
<evidence type="ECO:0000313" key="16">
    <source>
        <dbReference type="Proteomes" id="UP000072660"/>
    </source>
</evidence>
<dbReference type="EC" id="5.2.1.8" evidence="3 11"/>
<dbReference type="InterPro" id="IPR027304">
    <property type="entry name" value="Trigger_fact/SurA_dom_sf"/>
</dbReference>
<dbReference type="SUPFAM" id="SSF54534">
    <property type="entry name" value="FKBP-like"/>
    <property type="match status" value="1"/>
</dbReference>
<dbReference type="Pfam" id="PF05697">
    <property type="entry name" value="Trigger_N"/>
    <property type="match status" value="1"/>
</dbReference>
<dbReference type="InterPro" id="IPR005215">
    <property type="entry name" value="Trig_fac"/>
</dbReference>
<dbReference type="Pfam" id="PF00254">
    <property type="entry name" value="FKBP_C"/>
    <property type="match status" value="1"/>
</dbReference>
<comment type="function">
    <text evidence="11">Involved in protein export. Acts as a chaperone by maintaining the newly synthesized protein in an open conformation. Functions as a peptidyl-prolyl cis-trans isomerase.</text>
</comment>
<dbReference type="AlphaFoldDB" id="A0A139SVW2"/>
<dbReference type="InterPro" id="IPR046357">
    <property type="entry name" value="PPIase_dom_sf"/>
</dbReference>
<comment type="domain">
    <text evidence="11">Consists of 3 domains; the N-terminus binds the ribosome, the middle domain has PPIase activity, while the C-terminus has intrinsic chaperone activity on its own.</text>
</comment>
<accession>A0A139SVW2</accession>
<comment type="similarity">
    <text evidence="2 11 13">Belongs to the FKBP-type PPIase family. Tig subfamily.</text>
</comment>
<keyword evidence="11" id="KW-0963">Cytoplasm</keyword>
<dbReference type="GO" id="GO:0044183">
    <property type="term" value="F:protein folding chaperone"/>
    <property type="evidence" value="ECO:0007669"/>
    <property type="project" value="TreeGrafter"/>
</dbReference>
<dbReference type="PIRSF" id="PIRSF003095">
    <property type="entry name" value="Trigger_factor"/>
    <property type="match status" value="1"/>
</dbReference>
<evidence type="ECO:0000256" key="5">
    <source>
        <dbReference type="ARBA" id="ARBA00022618"/>
    </source>
</evidence>
<dbReference type="GO" id="GO:0043022">
    <property type="term" value="F:ribosome binding"/>
    <property type="evidence" value="ECO:0007669"/>
    <property type="project" value="TreeGrafter"/>
</dbReference>
<gene>
    <name evidence="11" type="primary">tig</name>
    <name evidence="15" type="ORF">AXE65_00040</name>
</gene>
<dbReference type="PANTHER" id="PTHR30560:SF3">
    <property type="entry name" value="TRIGGER FACTOR-LIKE PROTEIN TIG, CHLOROPLASTIC"/>
    <property type="match status" value="1"/>
</dbReference>